<gene>
    <name evidence="1" type="ORF">LCGC14_1140560</name>
</gene>
<protein>
    <submittedName>
        <fullName evidence="1">Uncharacterized protein</fullName>
    </submittedName>
</protein>
<evidence type="ECO:0000313" key="1">
    <source>
        <dbReference type="EMBL" id="KKN00162.1"/>
    </source>
</evidence>
<reference evidence="1" key="1">
    <citation type="journal article" date="2015" name="Nature">
        <title>Complex archaea that bridge the gap between prokaryotes and eukaryotes.</title>
        <authorList>
            <person name="Spang A."/>
            <person name="Saw J.H."/>
            <person name="Jorgensen S.L."/>
            <person name="Zaremba-Niedzwiedzka K."/>
            <person name="Martijn J."/>
            <person name="Lind A.E."/>
            <person name="van Eijk R."/>
            <person name="Schleper C."/>
            <person name="Guy L."/>
            <person name="Ettema T.J."/>
        </authorList>
    </citation>
    <scope>NUCLEOTIDE SEQUENCE</scope>
</reference>
<organism evidence="1">
    <name type="scientific">marine sediment metagenome</name>
    <dbReference type="NCBI Taxonomy" id="412755"/>
    <lineage>
        <taxon>unclassified sequences</taxon>
        <taxon>metagenomes</taxon>
        <taxon>ecological metagenomes</taxon>
    </lineage>
</organism>
<sequence length="59" mass="6681">MAEMTAMDKKFQAEDDARTMMRAVEISKDKTRYTAALKEIAKRKKEADSATSILKGLKK</sequence>
<comment type="caution">
    <text evidence="1">The sequence shown here is derived from an EMBL/GenBank/DDBJ whole genome shotgun (WGS) entry which is preliminary data.</text>
</comment>
<name>A0A0F9MLG7_9ZZZZ</name>
<dbReference type="AlphaFoldDB" id="A0A0F9MLG7"/>
<proteinExistence type="predicted"/>
<accession>A0A0F9MLG7</accession>
<dbReference type="EMBL" id="LAZR01005408">
    <property type="protein sequence ID" value="KKN00162.1"/>
    <property type="molecule type" value="Genomic_DNA"/>
</dbReference>